<dbReference type="EMBL" id="JAUIZM010000006">
    <property type="protein sequence ID" value="KAK1379138.1"/>
    <property type="molecule type" value="Genomic_DNA"/>
</dbReference>
<proteinExistence type="predicted"/>
<reference evidence="2" key="1">
    <citation type="submission" date="2023-02" db="EMBL/GenBank/DDBJ databases">
        <title>Genome of toxic invasive species Heracleum sosnowskyi carries increased number of genes despite the absence of recent whole-genome duplications.</title>
        <authorList>
            <person name="Schelkunov M."/>
            <person name="Shtratnikova V."/>
            <person name="Makarenko M."/>
            <person name="Klepikova A."/>
            <person name="Omelchenko D."/>
            <person name="Novikova G."/>
            <person name="Obukhova E."/>
            <person name="Bogdanov V."/>
            <person name="Penin A."/>
            <person name="Logacheva M."/>
        </authorList>
    </citation>
    <scope>NUCLEOTIDE SEQUENCE</scope>
    <source>
        <strain evidence="2">Hsosn_3</strain>
        <tissue evidence="2">Leaf</tissue>
    </source>
</reference>
<feature type="region of interest" description="Disordered" evidence="1">
    <location>
        <begin position="1"/>
        <end position="23"/>
    </location>
</feature>
<accession>A0AAD8I758</accession>
<comment type="caution">
    <text evidence="2">The sequence shown here is derived from an EMBL/GenBank/DDBJ whole genome shotgun (WGS) entry which is preliminary data.</text>
</comment>
<reference evidence="2" key="2">
    <citation type="submission" date="2023-05" db="EMBL/GenBank/DDBJ databases">
        <authorList>
            <person name="Schelkunov M.I."/>
        </authorList>
    </citation>
    <scope>NUCLEOTIDE SEQUENCE</scope>
    <source>
        <strain evidence="2">Hsosn_3</strain>
        <tissue evidence="2">Leaf</tissue>
    </source>
</reference>
<feature type="compositionally biased region" description="Polar residues" evidence="1">
    <location>
        <begin position="1"/>
        <end position="13"/>
    </location>
</feature>
<organism evidence="2 3">
    <name type="scientific">Heracleum sosnowskyi</name>
    <dbReference type="NCBI Taxonomy" id="360622"/>
    <lineage>
        <taxon>Eukaryota</taxon>
        <taxon>Viridiplantae</taxon>
        <taxon>Streptophyta</taxon>
        <taxon>Embryophyta</taxon>
        <taxon>Tracheophyta</taxon>
        <taxon>Spermatophyta</taxon>
        <taxon>Magnoliopsida</taxon>
        <taxon>eudicotyledons</taxon>
        <taxon>Gunneridae</taxon>
        <taxon>Pentapetalae</taxon>
        <taxon>asterids</taxon>
        <taxon>campanulids</taxon>
        <taxon>Apiales</taxon>
        <taxon>Apiaceae</taxon>
        <taxon>Apioideae</taxon>
        <taxon>apioid superclade</taxon>
        <taxon>Tordylieae</taxon>
        <taxon>Tordyliinae</taxon>
        <taxon>Heracleum</taxon>
    </lineage>
</organism>
<evidence type="ECO:0000256" key="1">
    <source>
        <dbReference type="SAM" id="MobiDB-lite"/>
    </source>
</evidence>
<name>A0AAD8I758_9APIA</name>
<dbReference type="AlphaFoldDB" id="A0AAD8I758"/>
<gene>
    <name evidence="2" type="ORF">POM88_025882</name>
</gene>
<sequence length="402" mass="44973">MEAQRQVETSVTNPGGLDMPKANHSAHVTEVKKLLFRRMLIGVNVAGRVGMLLQLTFFLKYFALLSSVWRTSSGRYKKPCSSNSQASLYLGLRFLTSMGNHISKTNTAGTSSKMNFVNLSTSRKLVAAALHDADVISRQDGVVILSSRGEDSSVADQMVISLELSNGGNGDPVLLPSIVNVSICGPEPSPSTSTNAGDVEISLEQSYRGSYKNMGLAVSISQNELFIIRLIYTLPKMEFFLLALTILAFVPMIKKAISHLNNIRSEKVCEFFRPNTKEWDEDRVRQTFTSIDVVEIMGTRIPQGQFNDRLAWVSSNDGLYIVKNGYKFWQTRHMSVSNVLQSNGWKRLWRLNLPLKVKSYRWMQKCEDSCIYGGYVLKKRSPCGKGVGSAKKRNENILLNYE</sequence>
<evidence type="ECO:0000313" key="2">
    <source>
        <dbReference type="EMBL" id="KAK1379138.1"/>
    </source>
</evidence>
<dbReference type="Proteomes" id="UP001237642">
    <property type="component" value="Unassembled WGS sequence"/>
</dbReference>
<keyword evidence="3" id="KW-1185">Reference proteome</keyword>
<evidence type="ECO:0000313" key="3">
    <source>
        <dbReference type="Proteomes" id="UP001237642"/>
    </source>
</evidence>
<protein>
    <submittedName>
        <fullName evidence="2">Uncharacterized protein</fullName>
    </submittedName>
</protein>